<accession>A0A7S3PPF5</accession>
<feature type="compositionally biased region" description="Basic and acidic residues" evidence="1">
    <location>
        <begin position="52"/>
        <end position="84"/>
    </location>
</feature>
<organism evidence="2">
    <name type="scientific">Aplanochytrium stocchinoi</name>
    <dbReference type="NCBI Taxonomy" id="215587"/>
    <lineage>
        <taxon>Eukaryota</taxon>
        <taxon>Sar</taxon>
        <taxon>Stramenopiles</taxon>
        <taxon>Bigyra</taxon>
        <taxon>Labyrinthulomycetes</taxon>
        <taxon>Thraustochytrida</taxon>
        <taxon>Thraustochytriidae</taxon>
        <taxon>Aplanochytrium</taxon>
    </lineage>
</organism>
<feature type="region of interest" description="Disordered" evidence="1">
    <location>
        <begin position="1"/>
        <end position="190"/>
    </location>
</feature>
<evidence type="ECO:0000256" key="1">
    <source>
        <dbReference type="SAM" id="MobiDB-lite"/>
    </source>
</evidence>
<sequence>MEPKNNMEMQGYEPIPSAMIEANLEDDESEAEAKDVPIAEAKEAEANDVPEAEAKDAPEAEAKDVPIAEAKDVPEAEAKAKDVPEPEANDQLNDINVNVDDDAPEPDREGNKVENIEAKKFELEESKDNVKEKSENKENNKEKANLESAEGAVGAKDARSDLPAGVKKERRHESQEEHDEEPEVEPSQEIDFIAENEPEIESDNEEQGSEEEGAEQGEYDSFGLNALFEMVTEQMQSLLIGPVQGGKTGAMFRSLVFLFHHGYTRFFIALRNSKADVVQTLARFDEFQADVLGGRVFETMYMGNKEDRFRIRLTREEPSLVFFLCNKSQTQNLHEELVMECTKSPDTLRCLLMLSFKPLVNLFV</sequence>
<evidence type="ECO:0000313" key="2">
    <source>
        <dbReference type="EMBL" id="CAE0446292.1"/>
    </source>
</evidence>
<name>A0A7S3PPF5_9STRA</name>
<feature type="compositionally biased region" description="Basic and acidic residues" evidence="1">
    <location>
        <begin position="105"/>
        <end position="145"/>
    </location>
</feature>
<dbReference type="EMBL" id="HBIN01021277">
    <property type="protein sequence ID" value="CAE0446292.1"/>
    <property type="molecule type" value="Transcribed_RNA"/>
</dbReference>
<gene>
    <name evidence="2" type="ORF">ASTO00021_LOCUS16297</name>
</gene>
<dbReference type="AlphaFoldDB" id="A0A7S3PPF5"/>
<proteinExistence type="predicted"/>
<feature type="compositionally biased region" description="Acidic residues" evidence="1">
    <location>
        <begin position="176"/>
        <end position="190"/>
    </location>
</feature>
<protein>
    <submittedName>
        <fullName evidence="2">Uncharacterized protein</fullName>
    </submittedName>
</protein>
<reference evidence="2" key="1">
    <citation type="submission" date="2021-01" db="EMBL/GenBank/DDBJ databases">
        <authorList>
            <person name="Corre E."/>
            <person name="Pelletier E."/>
            <person name="Niang G."/>
            <person name="Scheremetjew M."/>
            <person name="Finn R."/>
            <person name="Kale V."/>
            <person name="Holt S."/>
            <person name="Cochrane G."/>
            <person name="Meng A."/>
            <person name="Brown T."/>
            <person name="Cohen L."/>
        </authorList>
    </citation>
    <scope>NUCLEOTIDE SEQUENCE</scope>
    <source>
        <strain evidence="2">GSBS06</strain>
    </source>
</reference>
<feature type="compositionally biased region" description="Basic and acidic residues" evidence="1">
    <location>
        <begin position="31"/>
        <end position="45"/>
    </location>
</feature>